<accession>A0A0V7YDT9</accession>
<feature type="coiled-coil region" evidence="1">
    <location>
        <begin position="49"/>
        <end position="83"/>
    </location>
</feature>
<evidence type="ECO:0000256" key="1">
    <source>
        <dbReference type="SAM" id="Coils"/>
    </source>
</evidence>
<dbReference type="Proteomes" id="UP000224303">
    <property type="component" value="Unassembled WGS sequence"/>
</dbReference>
<keyword evidence="1" id="KW-0175">Coiled coil</keyword>
<dbReference type="AlphaFoldDB" id="A0A0V7YDT9"/>
<comment type="caution">
    <text evidence="2">The sequence shown here is derived from an EMBL/GenBank/DDBJ whole genome shotgun (WGS) entry which is preliminary data.</text>
</comment>
<dbReference type="RefSeq" id="WP_002297495.1">
    <property type="nucleotide sequence ID" value="NZ_CABGTW010000028.1"/>
</dbReference>
<evidence type="ECO:0000313" key="3">
    <source>
        <dbReference type="Proteomes" id="UP000224303"/>
    </source>
</evidence>
<reference evidence="2 3" key="1">
    <citation type="submission" date="2017-10" db="EMBL/GenBank/DDBJ databases">
        <title>Draft genomes of the Enterococcus faecium isolated from human feces before and after Helicobacter pylori eradication therapy.</title>
        <authorList>
            <person name="Prianichniikov N.A."/>
            <person name="Glushchenko O.E."/>
            <person name="Malakhova M.V."/>
        </authorList>
    </citation>
    <scope>NUCLEOTIDE SEQUENCE [LARGE SCALE GENOMIC DNA]</scope>
    <source>
        <strain evidence="2 3">Hp_5-7</strain>
    </source>
</reference>
<dbReference type="EMBL" id="PCGC01000027">
    <property type="protein sequence ID" value="PHL20986.1"/>
    <property type="molecule type" value="Genomic_DNA"/>
</dbReference>
<protein>
    <submittedName>
        <fullName evidence="2">Uncharacterized protein</fullName>
    </submittedName>
</protein>
<organism evidence="2 3">
    <name type="scientific">Enterococcus faecium</name>
    <name type="common">Streptococcus faecium</name>
    <dbReference type="NCBI Taxonomy" id="1352"/>
    <lineage>
        <taxon>Bacteria</taxon>
        <taxon>Bacillati</taxon>
        <taxon>Bacillota</taxon>
        <taxon>Bacilli</taxon>
        <taxon>Lactobacillales</taxon>
        <taxon>Enterococcaceae</taxon>
        <taxon>Enterococcus</taxon>
    </lineage>
</organism>
<gene>
    <name evidence="2" type="ORF">CQR37_10830</name>
</gene>
<sequence>MENKTLKIVLTAAISVSLIGNIALFWQLKEEQATNTNTYKIEEVAKNASEKLKKNSSSAQAKIDKLNQTINEKNQEIDQLKQQDGTKAKEEVTEAQSKTAEEFGKLAIDKSLSRNELTEKLKDVATQEVIDKLSPADDDHQHDDYGSYSFTLGDVQTYAQTSSVKEEQNFVVFVDYTIGNPQFKDVKPQKIKGGLTVTEKQVDGQWKVTDFSYFTR</sequence>
<proteinExistence type="predicted"/>
<evidence type="ECO:0000313" key="2">
    <source>
        <dbReference type="EMBL" id="PHL20986.1"/>
    </source>
</evidence>
<name>A0A0V7YDT9_ENTFC</name>